<dbReference type="EC" id="3.4.24.-" evidence="16"/>
<dbReference type="Pfam" id="PF03413">
    <property type="entry name" value="PepSY"/>
    <property type="match status" value="1"/>
</dbReference>
<keyword evidence="5 16" id="KW-0964">Secreted</keyword>
<keyword evidence="6 16" id="KW-0645">Protease</keyword>
<evidence type="ECO:0000259" key="17">
    <source>
        <dbReference type="Pfam" id="PF01447"/>
    </source>
</evidence>
<organism evidence="21 22">
    <name type="scientific">Bacillus cereus</name>
    <dbReference type="NCBI Taxonomy" id="1396"/>
    <lineage>
        <taxon>Bacteria</taxon>
        <taxon>Bacillati</taxon>
        <taxon>Bacillota</taxon>
        <taxon>Bacilli</taxon>
        <taxon>Bacillales</taxon>
        <taxon>Bacillaceae</taxon>
        <taxon>Bacillus</taxon>
        <taxon>Bacillus cereus group</taxon>
    </lineage>
</organism>
<dbReference type="Gene3D" id="3.10.450.40">
    <property type="match status" value="1"/>
</dbReference>
<sequence>MGNVIVKKKVISSALALTVIAGGFGTFGATTTKAEEQKIQYHQEFKTPAYIGEEWKAPEGLDKKETVFQYLESKKDMFKLAGNIDKHFNVVGEEKDAESGTTHVKLVEKHNNIPVYGSDQTVTLDKENTVKAFFGQVIPNLEDKNIPAFASISAEQAETIAKADIEKEIGKVKNYDGVKKDLFVYEKDGNYYLAYLVKASISKPAPGYWHYFVDATNGNVIEKYNAVDNVTGFGYGVLGGRQSFEVAKDTKTGEFNLFDGKRGQGIHTFDAENMNEDWFNLFSQWLGYTGEEVKSKSPFFEDKAAVDAHVNAGKVYDYYKKTFNRNSFDDKGAKLISTVHVGTAWNNAAWNGIQMMYGDGDGKTFIPLSAGLDVIGHELTHAVTENTANLVYKNESGALNESLSDIMGVMVEKKSWDLGADIYTPGKPGDALRSLKDPASIPNPLKPGEGYPDHYNKRYTGTADNGGVHINSSINNKAAYLVSEGGTHYNVKVTGVGREATEKIYYRALTKYLTANSDFKMMRQAAIQSAEDLYGKNSQAVQAVTKAYDAVGVK</sequence>
<proteinExistence type="inferred from homology"/>
<dbReference type="InterPro" id="IPR013856">
    <property type="entry name" value="Peptidase_M4_domain"/>
</dbReference>
<evidence type="ECO:0000256" key="3">
    <source>
        <dbReference type="ARBA" id="ARBA00004613"/>
    </source>
</evidence>
<evidence type="ECO:0000256" key="1">
    <source>
        <dbReference type="ARBA" id="ARBA00001913"/>
    </source>
</evidence>
<evidence type="ECO:0000256" key="11">
    <source>
        <dbReference type="ARBA" id="ARBA00022837"/>
    </source>
</evidence>
<comment type="similarity">
    <text evidence="4 16">Belongs to the peptidase M4 family.</text>
</comment>
<comment type="subcellular location">
    <subcellularLocation>
        <location evidence="3 16">Secreted</location>
    </subcellularLocation>
</comment>
<dbReference type="Pfam" id="PF07504">
    <property type="entry name" value="FTP"/>
    <property type="match status" value="1"/>
</dbReference>
<dbReference type="InterPro" id="IPR025711">
    <property type="entry name" value="PepSY"/>
</dbReference>
<evidence type="ECO:0000256" key="10">
    <source>
        <dbReference type="ARBA" id="ARBA00022833"/>
    </source>
</evidence>
<feature type="active site" evidence="15">
    <location>
        <position position="378"/>
    </location>
</feature>
<evidence type="ECO:0000256" key="15">
    <source>
        <dbReference type="PIRSR" id="PIRSR623612-1"/>
    </source>
</evidence>
<dbReference type="FunFam" id="3.10.170.10:FF:000001">
    <property type="entry name" value="Peptidase M4"/>
    <property type="match status" value="1"/>
</dbReference>
<evidence type="ECO:0000256" key="16">
    <source>
        <dbReference type="RuleBase" id="RU366073"/>
    </source>
</evidence>
<dbReference type="Pfam" id="PF02868">
    <property type="entry name" value="Peptidase_M4_C"/>
    <property type="match status" value="1"/>
</dbReference>
<dbReference type="GO" id="GO:0005576">
    <property type="term" value="C:extracellular region"/>
    <property type="evidence" value="ECO:0007669"/>
    <property type="project" value="UniProtKB-SubCell"/>
</dbReference>
<comment type="catalytic activity">
    <reaction evidence="13">
        <text>Similar, but not identical, to that of thermolysin.</text>
        <dbReference type="EC" id="3.4.24.28"/>
    </reaction>
</comment>
<keyword evidence="11" id="KW-0106">Calcium</keyword>
<keyword evidence="12 16" id="KW-0482">Metalloprotease</keyword>
<evidence type="ECO:0000256" key="12">
    <source>
        <dbReference type="ARBA" id="ARBA00023049"/>
    </source>
</evidence>
<evidence type="ECO:0000256" key="13">
    <source>
        <dbReference type="ARBA" id="ARBA00051328"/>
    </source>
</evidence>
<name>A0A2B1KI68_BACCE</name>
<feature type="domain" description="Peptidase M4 C-terminal" evidence="18">
    <location>
        <begin position="388"/>
        <end position="553"/>
    </location>
</feature>
<evidence type="ECO:0000256" key="9">
    <source>
        <dbReference type="ARBA" id="ARBA00022801"/>
    </source>
</evidence>
<dbReference type="PANTHER" id="PTHR33794">
    <property type="entry name" value="BACILLOLYSIN"/>
    <property type="match status" value="1"/>
</dbReference>
<evidence type="ECO:0000256" key="14">
    <source>
        <dbReference type="ARBA" id="ARBA00058263"/>
    </source>
</evidence>
<dbReference type="CDD" id="cd09597">
    <property type="entry name" value="M4_TLP"/>
    <property type="match status" value="1"/>
</dbReference>
<comment type="function">
    <text evidence="14 16">Extracellular zinc metalloprotease.</text>
</comment>
<feature type="domain" description="PepSY" evidence="19">
    <location>
        <begin position="152"/>
        <end position="223"/>
    </location>
</feature>
<feature type="domain" description="Peptidase M4" evidence="17">
    <location>
        <begin position="231"/>
        <end position="385"/>
    </location>
</feature>
<dbReference type="PANTHER" id="PTHR33794:SF3">
    <property type="entry name" value="NEUTRAL PROTEASE B"/>
    <property type="match status" value="1"/>
</dbReference>
<dbReference type="InterPro" id="IPR050728">
    <property type="entry name" value="Zinc_Metalloprotease_M4"/>
</dbReference>
<evidence type="ECO:0000313" key="22">
    <source>
        <dbReference type="Proteomes" id="UP000225182"/>
    </source>
</evidence>
<dbReference type="PRINTS" id="PR00730">
    <property type="entry name" value="THERMOLYSIN"/>
</dbReference>
<dbReference type="GO" id="GO:0004222">
    <property type="term" value="F:metalloendopeptidase activity"/>
    <property type="evidence" value="ECO:0007669"/>
    <property type="project" value="UniProtKB-UniRule"/>
</dbReference>
<dbReference type="Gene3D" id="3.10.450.490">
    <property type="match status" value="1"/>
</dbReference>
<keyword evidence="9 16" id="KW-0378">Hydrolase</keyword>
<dbReference type="AlphaFoldDB" id="A0A2B1KI68"/>
<protein>
    <recommendedName>
        <fullName evidence="16">Neutral metalloproteinase</fullName>
        <ecNumber evidence="16">3.4.24.-</ecNumber>
    </recommendedName>
</protein>
<keyword evidence="8 16" id="KW-0732">Signal</keyword>
<accession>A0A2B1KI68</accession>
<keyword evidence="7" id="KW-0479">Metal-binding</keyword>
<dbReference type="InterPro" id="IPR027268">
    <property type="entry name" value="Peptidase_M4/M1_CTD_sf"/>
</dbReference>
<feature type="chain" id="PRO_5039745001" description="Neutral metalloproteinase" evidence="16">
    <location>
        <begin position="29"/>
        <end position="554"/>
    </location>
</feature>
<evidence type="ECO:0000313" key="21">
    <source>
        <dbReference type="EMBL" id="PFN23188.1"/>
    </source>
</evidence>
<feature type="active site" description="Proton donor" evidence="15">
    <location>
        <position position="469"/>
    </location>
</feature>
<dbReference type="GO" id="GO:0006508">
    <property type="term" value="P:proteolysis"/>
    <property type="evidence" value="ECO:0007669"/>
    <property type="project" value="UniProtKB-KW"/>
</dbReference>
<dbReference type="InterPro" id="IPR023612">
    <property type="entry name" value="Peptidase_M4"/>
</dbReference>
<comment type="caution">
    <text evidence="21">The sequence shown here is derived from an EMBL/GenBank/DDBJ whole genome shotgun (WGS) entry which is preliminary data.</text>
</comment>
<evidence type="ECO:0000256" key="6">
    <source>
        <dbReference type="ARBA" id="ARBA00022670"/>
    </source>
</evidence>
<reference evidence="21 22" key="1">
    <citation type="submission" date="2017-09" db="EMBL/GenBank/DDBJ databases">
        <title>Large-scale bioinformatics analysis of Bacillus genomes uncovers conserved roles of natural products in bacterial physiology.</title>
        <authorList>
            <consortium name="Agbiome Team Llc"/>
            <person name="Bleich R.M."/>
            <person name="Grubbs K.J."/>
            <person name="Santa Maria K.C."/>
            <person name="Allen S.E."/>
            <person name="Farag S."/>
            <person name="Shank E.A."/>
            <person name="Bowers A."/>
        </authorList>
    </citation>
    <scope>NUCLEOTIDE SEQUENCE [LARGE SCALE GENOMIC DNA]</scope>
    <source>
        <strain evidence="21 22">AFS076905</strain>
    </source>
</reference>
<dbReference type="InterPro" id="IPR011096">
    <property type="entry name" value="FTP_domain"/>
</dbReference>
<keyword evidence="10 16" id="KW-0862">Zinc</keyword>
<evidence type="ECO:0000256" key="5">
    <source>
        <dbReference type="ARBA" id="ARBA00022525"/>
    </source>
</evidence>
<dbReference type="EMBL" id="NUYN01000027">
    <property type="protein sequence ID" value="PFN23188.1"/>
    <property type="molecule type" value="Genomic_DNA"/>
</dbReference>
<dbReference type="SUPFAM" id="SSF55486">
    <property type="entry name" value="Metalloproteases ('zincins'), catalytic domain"/>
    <property type="match status" value="1"/>
</dbReference>
<comment type="cofactor">
    <cofactor evidence="2 16">
        <name>Zn(2+)</name>
        <dbReference type="ChEBI" id="CHEBI:29105"/>
    </cofactor>
</comment>
<evidence type="ECO:0000259" key="18">
    <source>
        <dbReference type="Pfam" id="PF02868"/>
    </source>
</evidence>
<evidence type="ECO:0000256" key="2">
    <source>
        <dbReference type="ARBA" id="ARBA00001947"/>
    </source>
</evidence>
<dbReference type="InterPro" id="IPR001570">
    <property type="entry name" value="Peptidase_M4_C_domain"/>
</dbReference>
<dbReference type="Proteomes" id="UP000225182">
    <property type="component" value="Unassembled WGS sequence"/>
</dbReference>
<dbReference type="Gene3D" id="1.10.390.10">
    <property type="entry name" value="Neutral Protease Domain 2"/>
    <property type="match status" value="1"/>
</dbReference>
<dbReference type="Pfam" id="PF01447">
    <property type="entry name" value="Peptidase_M4"/>
    <property type="match status" value="1"/>
</dbReference>
<dbReference type="Gene3D" id="3.10.170.10">
    <property type="match status" value="1"/>
</dbReference>
<gene>
    <name evidence="21" type="ORF">COJ50_18035</name>
</gene>
<feature type="domain" description="FTP" evidence="20">
    <location>
        <begin position="87"/>
        <end position="137"/>
    </location>
</feature>
<evidence type="ECO:0000259" key="20">
    <source>
        <dbReference type="Pfam" id="PF07504"/>
    </source>
</evidence>
<dbReference type="FunFam" id="1.10.390.10:FF:000012">
    <property type="entry name" value="Thermolysin"/>
    <property type="match status" value="1"/>
</dbReference>
<dbReference type="GO" id="GO:0046872">
    <property type="term" value="F:metal ion binding"/>
    <property type="evidence" value="ECO:0007669"/>
    <property type="project" value="UniProtKB-UniRule"/>
</dbReference>
<evidence type="ECO:0000259" key="19">
    <source>
        <dbReference type="Pfam" id="PF03413"/>
    </source>
</evidence>
<comment type="cofactor">
    <cofactor evidence="1">
        <name>Ca(2+)</name>
        <dbReference type="ChEBI" id="CHEBI:29108"/>
    </cofactor>
</comment>
<evidence type="ECO:0000256" key="8">
    <source>
        <dbReference type="ARBA" id="ARBA00022729"/>
    </source>
</evidence>
<feature type="signal peptide" evidence="16">
    <location>
        <begin position="1"/>
        <end position="28"/>
    </location>
</feature>
<evidence type="ECO:0000256" key="4">
    <source>
        <dbReference type="ARBA" id="ARBA00009388"/>
    </source>
</evidence>
<evidence type="ECO:0000256" key="7">
    <source>
        <dbReference type="ARBA" id="ARBA00022723"/>
    </source>
</evidence>